<keyword evidence="1" id="KW-0472">Membrane</keyword>
<gene>
    <name evidence="2" type="ORF">EKG37_04225</name>
</gene>
<dbReference type="EMBL" id="RXNT01000002">
    <property type="protein sequence ID" value="RTR35844.1"/>
    <property type="molecule type" value="Genomic_DNA"/>
</dbReference>
<keyword evidence="1" id="KW-0812">Transmembrane</keyword>
<feature type="transmembrane region" description="Helical" evidence="1">
    <location>
        <begin position="96"/>
        <end position="116"/>
    </location>
</feature>
<name>A0A3S0IJW4_9BACI</name>
<dbReference type="AlphaFoldDB" id="A0A3S0IJW4"/>
<organism evidence="2 3">
    <name type="scientific">Bacillus yapensis</name>
    <dbReference type="NCBI Taxonomy" id="2492960"/>
    <lineage>
        <taxon>Bacteria</taxon>
        <taxon>Bacillati</taxon>
        <taxon>Bacillota</taxon>
        <taxon>Bacilli</taxon>
        <taxon>Bacillales</taxon>
        <taxon>Bacillaceae</taxon>
        <taxon>Bacillus</taxon>
    </lineage>
</organism>
<evidence type="ECO:0000256" key="1">
    <source>
        <dbReference type="SAM" id="Phobius"/>
    </source>
</evidence>
<feature type="transmembrane region" description="Helical" evidence="1">
    <location>
        <begin position="40"/>
        <end position="61"/>
    </location>
</feature>
<evidence type="ECO:0000313" key="3">
    <source>
        <dbReference type="Proteomes" id="UP000271374"/>
    </source>
</evidence>
<dbReference type="Proteomes" id="UP000271374">
    <property type="component" value="Unassembled WGS sequence"/>
</dbReference>
<keyword evidence="1" id="KW-1133">Transmembrane helix</keyword>
<accession>A0A3S0IJW4</accession>
<feature type="transmembrane region" description="Helical" evidence="1">
    <location>
        <begin position="68"/>
        <end position="90"/>
    </location>
</feature>
<sequence length="120" mass="12848">MKKLAVTLGLVLGLVMVLVAGGFGIGLLVAITYESGDASGLLFIIVLLILLFALITIIGVFKVNRPGWLRFYVVYCFILGIASLIAFFILRGAIGVYMEGAILIMGILFICLGVIVKKIP</sequence>
<reference evidence="2 3" key="1">
    <citation type="submission" date="2018-12" db="EMBL/GenBank/DDBJ databases">
        <title>Bacillus yapensis draft genome sequence.</title>
        <authorList>
            <person name="Yu L."/>
            <person name="Xu X."/>
            <person name="Tang X."/>
        </authorList>
    </citation>
    <scope>NUCLEOTIDE SEQUENCE [LARGE SCALE GENOMIC DNA]</scope>
    <source>
        <strain evidence="2 3">XXST-01</strain>
    </source>
</reference>
<protein>
    <submittedName>
        <fullName evidence="2">Uncharacterized protein</fullName>
    </submittedName>
</protein>
<dbReference type="RefSeq" id="WP_126406662.1">
    <property type="nucleotide sequence ID" value="NZ_RXNT01000002.1"/>
</dbReference>
<proteinExistence type="predicted"/>
<comment type="caution">
    <text evidence="2">The sequence shown here is derived from an EMBL/GenBank/DDBJ whole genome shotgun (WGS) entry which is preliminary data.</text>
</comment>
<evidence type="ECO:0000313" key="2">
    <source>
        <dbReference type="EMBL" id="RTR35844.1"/>
    </source>
</evidence>
<keyword evidence="3" id="KW-1185">Reference proteome</keyword>